<geneLocation type="plasmid" evidence="5">
    <name>ppaby5</name>
</geneLocation>
<keyword evidence="3" id="KW-1133">Transmembrane helix</keyword>
<evidence type="ECO:0000256" key="2">
    <source>
        <dbReference type="SAM" id="MobiDB-lite"/>
    </source>
</evidence>
<sequence>MADEDKDNKTEEPTERRLRKAREKGDVASSREAGTLMAVLSLFGITAFVLPSVSAPLTGLLRGVFETAGQVHIGGDVTGLRDLGGVTRELLRGVVLLLSPMILLMVLGALAGVALQGEVVVAAERLRPKWSKISPAAGLKRLFSLASFVEFLKSVSKVLAVGAIAGWVSYRAVRQIWQGQGIFPEMLADYARQAAGQMLLMTLALVAVIAIADIMWKRFDHRRKQRMSFQEIKDEMKETEGDPQIRAKRLGLRRERARQRIAAAVPRATVILTNPTHYAVALKYENGVDLAPVCLAKGTDLMAAQIRRLARDSEIPIVENRPLARALYDVSEIDREIPVEHWEAVAAIIGYVLDLERNIRRAPPEGSRLRDEDEV</sequence>
<comment type="similarity">
    <text evidence="1">Belongs to the type III secretion exporter family.</text>
</comment>
<proteinExistence type="inferred from homology"/>
<feature type="transmembrane region" description="Helical" evidence="3">
    <location>
        <begin position="194"/>
        <end position="216"/>
    </location>
</feature>
<organism evidence="4 5">
    <name type="scientific">Salipiger abyssi</name>
    <dbReference type="NCBI Taxonomy" id="1250539"/>
    <lineage>
        <taxon>Bacteria</taxon>
        <taxon>Pseudomonadati</taxon>
        <taxon>Pseudomonadota</taxon>
        <taxon>Alphaproteobacteria</taxon>
        <taxon>Rhodobacterales</taxon>
        <taxon>Roseobacteraceae</taxon>
        <taxon>Salipiger</taxon>
    </lineage>
</organism>
<dbReference type="GO" id="GO:0005886">
    <property type="term" value="C:plasma membrane"/>
    <property type="evidence" value="ECO:0007669"/>
    <property type="project" value="TreeGrafter"/>
</dbReference>
<gene>
    <name evidence="4" type="ORF">Ga0080574_TMP66</name>
</gene>
<dbReference type="GO" id="GO:0009306">
    <property type="term" value="P:protein secretion"/>
    <property type="evidence" value="ECO:0007669"/>
    <property type="project" value="InterPro"/>
</dbReference>
<dbReference type="Gene3D" id="3.40.1690.10">
    <property type="entry name" value="secretion proteins EscU"/>
    <property type="match status" value="1"/>
</dbReference>
<dbReference type="Pfam" id="PF01312">
    <property type="entry name" value="Bac_export_2"/>
    <property type="match status" value="1"/>
</dbReference>
<keyword evidence="5" id="KW-1185">Reference proteome</keyword>
<dbReference type="OrthoDB" id="9807950at2"/>
<dbReference type="AlphaFoldDB" id="A0A1P8ULY6"/>
<evidence type="ECO:0000313" key="5">
    <source>
        <dbReference type="Proteomes" id="UP000187059"/>
    </source>
</evidence>
<dbReference type="RefSeq" id="WP_076694017.1">
    <property type="nucleotide sequence ID" value="NZ_CP015089.1"/>
</dbReference>
<dbReference type="EMBL" id="CP015089">
    <property type="protein sequence ID" value="APZ50400.1"/>
    <property type="molecule type" value="Genomic_DNA"/>
</dbReference>
<dbReference type="PRINTS" id="PR00950">
    <property type="entry name" value="TYPE3IMSPROT"/>
</dbReference>
<evidence type="ECO:0000256" key="3">
    <source>
        <dbReference type="SAM" id="Phobius"/>
    </source>
</evidence>
<protein>
    <submittedName>
        <fullName evidence="4">Flagellar biosynthetic protein FlhB</fullName>
    </submittedName>
</protein>
<reference evidence="4 5" key="1">
    <citation type="submission" date="2016-04" db="EMBL/GenBank/DDBJ databases">
        <title>Deep-sea bacteria in the southern Pacific.</title>
        <authorList>
            <person name="Tang K."/>
        </authorList>
    </citation>
    <scope>NUCLEOTIDE SEQUENCE [LARGE SCALE GENOMIC DNA]</scope>
    <source>
        <strain evidence="4 5">JLT2014</strain>
        <plasmid evidence="5">ppaby5</plasmid>
    </source>
</reference>
<dbReference type="PANTHER" id="PTHR30531">
    <property type="entry name" value="FLAGELLAR BIOSYNTHETIC PROTEIN FLHB"/>
    <property type="match status" value="1"/>
</dbReference>
<name>A0A1P8ULY6_9RHOB</name>
<keyword evidence="3" id="KW-0472">Membrane</keyword>
<dbReference type="KEGG" id="paby:Ga0080574_TMP66"/>
<dbReference type="Gene3D" id="6.10.250.2080">
    <property type="match status" value="1"/>
</dbReference>
<accession>A0A1P8ULY6</accession>
<evidence type="ECO:0000256" key="1">
    <source>
        <dbReference type="ARBA" id="ARBA00010690"/>
    </source>
</evidence>
<feature type="transmembrane region" description="Helical" evidence="3">
    <location>
        <begin position="94"/>
        <end position="121"/>
    </location>
</feature>
<feature type="compositionally biased region" description="Basic and acidic residues" evidence="2">
    <location>
        <begin position="1"/>
        <end position="16"/>
    </location>
</feature>
<dbReference type="Proteomes" id="UP000187059">
    <property type="component" value="Plasmid pPABY5"/>
</dbReference>
<keyword evidence="4" id="KW-0282">Flagellum</keyword>
<dbReference type="PANTHER" id="PTHR30531:SF12">
    <property type="entry name" value="FLAGELLAR BIOSYNTHETIC PROTEIN FLHB"/>
    <property type="match status" value="1"/>
</dbReference>
<keyword evidence="4" id="KW-0614">Plasmid</keyword>
<feature type="transmembrane region" description="Helical" evidence="3">
    <location>
        <begin position="33"/>
        <end position="53"/>
    </location>
</feature>
<evidence type="ECO:0000313" key="4">
    <source>
        <dbReference type="EMBL" id="APZ50400.1"/>
    </source>
</evidence>
<dbReference type="InterPro" id="IPR006135">
    <property type="entry name" value="T3SS_substrate_exporter"/>
</dbReference>
<keyword evidence="3" id="KW-0812">Transmembrane</keyword>
<dbReference type="InterPro" id="IPR029025">
    <property type="entry name" value="T3SS_substrate_exporter_C"/>
</dbReference>
<keyword evidence="4" id="KW-0966">Cell projection</keyword>
<keyword evidence="4" id="KW-0969">Cilium</keyword>
<feature type="region of interest" description="Disordered" evidence="2">
    <location>
        <begin position="1"/>
        <end position="26"/>
    </location>
</feature>
<dbReference type="SUPFAM" id="SSF160544">
    <property type="entry name" value="EscU C-terminal domain-like"/>
    <property type="match status" value="1"/>
</dbReference>